<feature type="active site" description="Proton acceptor" evidence="1">
    <location>
        <position position="25"/>
    </location>
</feature>
<dbReference type="InterPro" id="IPR020023">
    <property type="entry name" value="PseG"/>
</dbReference>
<dbReference type="Proteomes" id="UP000293391">
    <property type="component" value="Chromosome"/>
</dbReference>
<feature type="binding site" evidence="2">
    <location>
        <position position="288"/>
    </location>
    <ligand>
        <name>substrate</name>
    </ligand>
</feature>
<evidence type="ECO:0000256" key="1">
    <source>
        <dbReference type="PIRSR" id="PIRSR620023-1"/>
    </source>
</evidence>
<proteinExistence type="predicted"/>
<accession>A0AAJ4P3X0</accession>
<evidence type="ECO:0000313" key="4">
    <source>
        <dbReference type="Proteomes" id="UP000293391"/>
    </source>
</evidence>
<protein>
    <submittedName>
        <fullName evidence="3">UDP-2,4-diacetamido-2,4, 6-trideoxy-beta-L-altropyranose hydrolase</fullName>
        <ecNumber evidence="3">3.6.1.57</ecNumber>
    </submittedName>
</protein>
<reference evidence="3" key="2">
    <citation type="journal article" date="2019" name="Nat. Commun.">
        <title>Spatiotemporal dynamics of multidrug resistant bacteria on intensive care unit surfaces.</title>
        <authorList>
            <person name="D'Souza A.W."/>
            <person name="Potter R.F."/>
            <person name="Wallace M."/>
            <person name="Shupe A."/>
            <person name="Patel S."/>
            <person name="Sun X."/>
            <person name="Gul D."/>
            <person name="Kwon J.H."/>
            <person name="Andleeb S."/>
            <person name="Burnham C.D."/>
            <person name="Dantas G."/>
        </authorList>
    </citation>
    <scope>NUCLEOTIDE SEQUENCE</scope>
    <source>
        <strain evidence="3">AL_065</strain>
    </source>
</reference>
<dbReference type="Gene3D" id="3.40.50.2000">
    <property type="entry name" value="Glycogen Phosphorylase B"/>
    <property type="match status" value="1"/>
</dbReference>
<dbReference type="EC" id="3.6.1.57" evidence="3"/>
<feature type="binding site" evidence="2">
    <location>
        <position position="186"/>
    </location>
    <ligand>
        <name>substrate</name>
    </ligand>
</feature>
<evidence type="ECO:0000313" key="3">
    <source>
        <dbReference type="EMBL" id="QXR07562.1"/>
    </source>
</evidence>
<evidence type="ECO:0000256" key="2">
    <source>
        <dbReference type="PIRSR" id="PIRSR620023-2"/>
    </source>
</evidence>
<dbReference type="NCBIfam" id="TIGR03590">
    <property type="entry name" value="PseG"/>
    <property type="match status" value="1"/>
</dbReference>
<gene>
    <name evidence="3" type="primary">pseG</name>
    <name evidence="3" type="ORF">EVX74_000445</name>
</gene>
<name>A0AAJ4P3X0_ACILW</name>
<sequence length="375" mass="42423">MVIQSNTAMRIVFRVDASIQMGTGHVMRCLTLADALKNQGAECYFICREHPGNLIGLITQRGHHLNALPYMDLSQEDKLQNQTIDLAHASWLGATQKADTSLCIPILEVLKPDWLIVDHYALDARWEKVLRPYCKKVMVIDDLADRQHDCDILIDQNYLPLYEQRYDHLVPVTTKKLLGPSFILLRDEFSALRKKILKRTPSAEAYFLINFGGVGNYFLLSKVIEAINIFQQESFFIVTGKLEAHQFLELRKAISYSKVKIVETTVNIANLMSQSQYAIGACGSTVWERFCLGLNSGLIEMAENQTPLLNYLTKMNLIDNLGNVNSLTTDDILKLLQNLDLTDAKYSHRKTAIMSLIDGKGTQRVVEMILEVANV</sequence>
<dbReference type="SUPFAM" id="SSF53756">
    <property type="entry name" value="UDP-Glycosyltransferase/glycogen phosphorylase"/>
    <property type="match status" value="1"/>
</dbReference>
<reference evidence="3" key="3">
    <citation type="submission" date="2021-06" db="EMBL/GenBank/DDBJ databases">
        <authorList>
            <person name="Diorio-Toth L."/>
        </authorList>
    </citation>
    <scope>NUCLEOTIDE SEQUENCE</scope>
    <source>
        <strain evidence="3">AL_065</strain>
    </source>
</reference>
<dbReference type="AlphaFoldDB" id="A0AAJ4P3X0"/>
<dbReference type="GO" id="GO:0016787">
    <property type="term" value="F:hydrolase activity"/>
    <property type="evidence" value="ECO:0007669"/>
    <property type="project" value="UniProtKB-KW"/>
</dbReference>
<dbReference type="Gene3D" id="3.40.50.11190">
    <property type="match status" value="1"/>
</dbReference>
<dbReference type="RefSeq" id="WP_129716925.1">
    <property type="nucleotide sequence ID" value="NZ_CP078045.1"/>
</dbReference>
<keyword evidence="3" id="KW-0378">Hydrolase</keyword>
<reference evidence="3" key="1">
    <citation type="submission" date="2018-10" db="EMBL/GenBank/DDBJ databases">
        <authorList>
            <person name="D'Souza A.W."/>
            <person name="Potter R.F."/>
            <person name="Wallace M."/>
            <person name="Shupe A."/>
            <person name="Patel S."/>
            <person name="Sun S."/>
            <person name="Gul D."/>
            <person name="Kwon J.H."/>
            <person name="Andleeb S."/>
            <person name="Burnham C.-A.D."/>
            <person name="Dantas G."/>
        </authorList>
    </citation>
    <scope>NUCLEOTIDE SEQUENCE</scope>
    <source>
        <strain evidence="3">AL_065</strain>
    </source>
</reference>
<dbReference type="EMBL" id="CP078045">
    <property type="protein sequence ID" value="QXR07562.1"/>
    <property type="molecule type" value="Genomic_DNA"/>
</dbReference>
<organism evidence="3 4">
    <name type="scientific">Acinetobacter lwoffii</name>
    <dbReference type="NCBI Taxonomy" id="28090"/>
    <lineage>
        <taxon>Bacteria</taxon>
        <taxon>Pseudomonadati</taxon>
        <taxon>Pseudomonadota</taxon>
        <taxon>Gammaproteobacteria</taxon>
        <taxon>Moraxellales</taxon>
        <taxon>Moraxellaceae</taxon>
        <taxon>Acinetobacter</taxon>
    </lineage>
</organism>